<sequence>MSGCVFSRQMWPLLFRHYGLPDFSPFPDDKSFFGWWMRIISLVPANLKRGLNSLLTLGAWMLWKHRNDCVFNGANPNVQAVLRNIFEEAHLWYLVGARSLTLLEVSAR</sequence>
<protein>
    <recommendedName>
        <fullName evidence="2">Reverse transcriptase zinc-binding domain-containing protein</fullName>
    </recommendedName>
</protein>
<accession>A0A0A8XPK6</accession>
<evidence type="ECO:0008006" key="2">
    <source>
        <dbReference type="Google" id="ProtNLM"/>
    </source>
</evidence>
<evidence type="ECO:0000313" key="1">
    <source>
        <dbReference type="EMBL" id="JAD15729.1"/>
    </source>
</evidence>
<dbReference type="EMBL" id="GBRH01282166">
    <property type="protein sequence ID" value="JAD15729.1"/>
    <property type="molecule type" value="Transcribed_RNA"/>
</dbReference>
<organism evidence="1">
    <name type="scientific">Arundo donax</name>
    <name type="common">Giant reed</name>
    <name type="synonym">Donax arundinaceus</name>
    <dbReference type="NCBI Taxonomy" id="35708"/>
    <lineage>
        <taxon>Eukaryota</taxon>
        <taxon>Viridiplantae</taxon>
        <taxon>Streptophyta</taxon>
        <taxon>Embryophyta</taxon>
        <taxon>Tracheophyta</taxon>
        <taxon>Spermatophyta</taxon>
        <taxon>Magnoliopsida</taxon>
        <taxon>Liliopsida</taxon>
        <taxon>Poales</taxon>
        <taxon>Poaceae</taxon>
        <taxon>PACMAD clade</taxon>
        <taxon>Arundinoideae</taxon>
        <taxon>Arundineae</taxon>
        <taxon>Arundo</taxon>
    </lineage>
</organism>
<reference evidence="1" key="2">
    <citation type="journal article" date="2015" name="Data Brief">
        <title>Shoot transcriptome of the giant reed, Arundo donax.</title>
        <authorList>
            <person name="Barrero R.A."/>
            <person name="Guerrero F.D."/>
            <person name="Moolhuijzen P."/>
            <person name="Goolsby J.A."/>
            <person name="Tidwell J."/>
            <person name="Bellgard S.E."/>
            <person name="Bellgard M.I."/>
        </authorList>
    </citation>
    <scope>NUCLEOTIDE SEQUENCE</scope>
    <source>
        <tissue evidence="1">Shoot tissue taken approximately 20 cm above the soil surface</tissue>
    </source>
</reference>
<proteinExistence type="predicted"/>
<dbReference type="AlphaFoldDB" id="A0A0A8XPK6"/>
<reference evidence="1" key="1">
    <citation type="submission" date="2014-09" db="EMBL/GenBank/DDBJ databases">
        <authorList>
            <person name="Magalhaes I.L.F."/>
            <person name="Oliveira U."/>
            <person name="Santos F.R."/>
            <person name="Vidigal T.H.D.A."/>
            <person name="Brescovit A.D."/>
            <person name="Santos A.J."/>
        </authorList>
    </citation>
    <scope>NUCLEOTIDE SEQUENCE</scope>
    <source>
        <tissue evidence="1">Shoot tissue taken approximately 20 cm above the soil surface</tissue>
    </source>
</reference>
<name>A0A0A8XPK6_ARUDO</name>